<reference evidence="1 2" key="1">
    <citation type="journal article" date="2022" name="Environ. Microbiol. Rep.">
        <title>Eco-phylogenetic analyses reveal divergent evolution of vitamin B12 metabolism in the marine bacterial family 'Psychromonadaceae'.</title>
        <authorList>
            <person name="Jin X."/>
            <person name="Yang Y."/>
            <person name="Cao H."/>
            <person name="Gao B."/>
            <person name="Zhao Z."/>
        </authorList>
    </citation>
    <scope>NUCLEOTIDE SEQUENCE [LARGE SCALE GENOMIC DNA]</scope>
    <source>
        <strain evidence="1 2">MKS20</strain>
    </source>
</reference>
<name>A0ABS8WHE7_9GAMM</name>
<sequence length="158" mass="18152">MNFIKFFFKSKARTKSSREYYLESDVELNFYIINPNSRDSYCLYKGSKCIAKINYFDIQSDVIAIDKVGIGRFSHGWMLDNDPEKIIDTSQSWDFKMNGKIVVKLSNGGMLDDALISLVRDFRFVWPDPYKKVEFCSDALTPEVAVCILLAETCPEPA</sequence>
<keyword evidence="2" id="KW-1185">Reference proteome</keyword>
<proteinExistence type="predicted"/>
<evidence type="ECO:0000313" key="1">
    <source>
        <dbReference type="EMBL" id="MCE2597049.1"/>
    </source>
</evidence>
<gene>
    <name evidence="1" type="ORF">K6Y31_19935</name>
</gene>
<evidence type="ECO:0000313" key="2">
    <source>
        <dbReference type="Proteomes" id="UP001201273"/>
    </source>
</evidence>
<accession>A0ABS8WHE7</accession>
<dbReference type="Proteomes" id="UP001201273">
    <property type="component" value="Unassembled WGS sequence"/>
</dbReference>
<protein>
    <submittedName>
        <fullName evidence="1">Uncharacterized protein</fullName>
    </submittedName>
</protein>
<dbReference type="RefSeq" id="WP_233054794.1">
    <property type="nucleotide sequence ID" value="NZ_JAIMJA010000031.1"/>
</dbReference>
<dbReference type="EMBL" id="JAIMJA010000031">
    <property type="protein sequence ID" value="MCE2597049.1"/>
    <property type="molecule type" value="Genomic_DNA"/>
</dbReference>
<comment type="caution">
    <text evidence="1">The sequence shown here is derived from an EMBL/GenBank/DDBJ whole genome shotgun (WGS) entry which is preliminary data.</text>
</comment>
<organism evidence="1 2">
    <name type="scientific">Motilimonas cestriensis</name>
    <dbReference type="NCBI Taxonomy" id="2742685"/>
    <lineage>
        <taxon>Bacteria</taxon>
        <taxon>Pseudomonadati</taxon>
        <taxon>Pseudomonadota</taxon>
        <taxon>Gammaproteobacteria</taxon>
        <taxon>Alteromonadales</taxon>
        <taxon>Alteromonadales genera incertae sedis</taxon>
        <taxon>Motilimonas</taxon>
    </lineage>
</organism>